<organism evidence="11 12">
    <name type="scientific">Daphnia pulex</name>
    <name type="common">Water flea</name>
    <dbReference type="NCBI Taxonomy" id="6669"/>
    <lineage>
        <taxon>Eukaryota</taxon>
        <taxon>Metazoa</taxon>
        <taxon>Ecdysozoa</taxon>
        <taxon>Arthropoda</taxon>
        <taxon>Crustacea</taxon>
        <taxon>Branchiopoda</taxon>
        <taxon>Diplostraca</taxon>
        <taxon>Cladocera</taxon>
        <taxon>Anomopoda</taxon>
        <taxon>Daphniidae</taxon>
        <taxon>Daphnia</taxon>
    </lineage>
</organism>
<dbReference type="GO" id="GO:0046872">
    <property type="term" value="F:metal ion binding"/>
    <property type="evidence" value="ECO:0007669"/>
    <property type="project" value="UniProtKB-KW"/>
</dbReference>
<dbReference type="EC" id="3.1.3.5" evidence="3"/>
<comment type="similarity">
    <text evidence="2 8">Belongs to the 5'-nucleotidase family.</text>
</comment>
<evidence type="ECO:0000313" key="12">
    <source>
        <dbReference type="Proteomes" id="UP000000305"/>
    </source>
</evidence>
<evidence type="ECO:0000259" key="9">
    <source>
        <dbReference type="Pfam" id="PF00149"/>
    </source>
</evidence>
<dbReference type="GO" id="GO:0005886">
    <property type="term" value="C:plasma membrane"/>
    <property type="evidence" value="ECO:0000318"/>
    <property type="project" value="GO_Central"/>
</dbReference>
<dbReference type="eggNOG" id="KOG4419">
    <property type="taxonomic scope" value="Eukaryota"/>
</dbReference>
<keyword evidence="7 8" id="KW-0378">Hydrolase</keyword>
<dbReference type="PhylomeDB" id="E9FXB0"/>
<dbReference type="OrthoDB" id="7722975at2759"/>
<evidence type="ECO:0000256" key="3">
    <source>
        <dbReference type="ARBA" id="ARBA00012643"/>
    </source>
</evidence>
<dbReference type="STRING" id="6669.E9FXB0"/>
<dbReference type="FunFam" id="3.60.21.10:FF:000020">
    <property type="entry name" value="NT5E isoform 4"/>
    <property type="match status" value="1"/>
</dbReference>
<dbReference type="Pfam" id="PF00149">
    <property type="entry name" value="Metallophos"/>
    <property type="match status" value="1"/>
</dbReference>
<feature type="chain" id="PRO_5005128566" description="5'-nucleotidase" evidence="8">
    <location>
        <begin position="26"/>
        <end position="506"/>
    </location>
</feature>
<dbReference type="PANTHER" id="PTHR11575">
    <property type="entry name" value="5'-NUCLEOTIDASE-RELATED"/>
    <property type="match status" value="1"/>
</dbReference>
<dbReference type="KEGG" id="dpx:DAPPUDRAFT_311578"/>
<feature type="signal peptide" evidence="8">
    <location>
        <begin position="1"/>
        <end position="25"/>
    </location>
</feature>
<dbReference type="Proteomes" id="UP000000305">
    <property type="component" value="Unassembled WGS sequence"/>
</dbReference>
<dbReference type="InterPro" id="IPR006179">
    <property type="entry name" value="5_nucleotidase/apyrase"/>
</dbReference>
<dbReference type="FunCoup" id="E9FXB0">
    <property type="interactions" value="180"/>
</dbReference>
<evidence type="ECO:0000256" key="6">
    <source>
        <dbReference type="ARBA" id="ARBA00022741"/>
    </source>
</evidence>
<dbReference type="InterPro" id="IPR036907">
    <property type="entry name" value="5'-Nucleotdase_C_sf"/>
</dbReference>
<evidence type="ECO:0000256" key="1">
    <source>
        <dbReference type="ARBA" id="ARBA00000815"/>
    </source>
</evidence>
<dbReference type="GO" id="GO:0000166">
    <property type="term" value="F:nucleotide binding"/>
    <property type="evidence" value="ECO:0007669"/>
    <property type="project" value="UniProtKB-KW"/>
</dbReference>
<name>E9FXB0_DAPPU</name>
<evidence type="ECO:0000256" key="8">
    <source>
        <dbReference type="RuleBase" id="RU362119"/>
    </source>
</evidence>
<dbReference type="SUPFAM" id="SSF55816">
    <property type="entry name" value="5'-nucleotidase (syn. UDP-sugar hydrolase), C-terminal domain"/>
    <property type="match status" value="1"/>
</dbReference>
<dbReference type="EMBL" id="GL732526">
    <property type="protein sequence ID" value="EFX88301.1"/>
    <property type="molecule type" value="Genomic_DNA"/>
</dbReference>
<dbReference type="Gene3D" id="3.60.21.10">
    <property type="match status" value="1"/>
</dbReference>
<dbReference type="InterPro" id="IPR029052">
    <property type="entry name" value="Metallo-depent_PP-like"/>
</dbReference>
<dbReference type="SUPFAM" id="SSF56300">
    <property type="entry name" value="Metallo-dependent phosphatases"/>
    <property type="match status" value="1"/>
</dbReference>
<feature type="domain" description="5'-Nucleotidase C-terminal" evidence="10">
    <location>
        <begin position="339"/>
        <end position="477"/>
    </location>
</feature>
<comment type="catalytic activity">
    <reaction evidence="1">
        <text>a ribonucleoside 5'-phosphate + H2O = a ribonucleoside + phosphate</text>
        <dbReference type="Rhea" id="RHEA:12484"/>
        <dbReference type="ChEBI" id="CHEBI:15377"/>
        <dbReference type="ChEBI" id="CHEBI:18254"/>
        <dbReference type="ChEBI" id="CHEBI:43474"/>
        <dbReference type="ChEBI" id="CHEBI:58043"/>
        <dbReference type="EC" id="3.1.3.5"/>
    </reaction>
</comment>
<dbReference type="AlphaFoldDB" id="E9FXB0"/>
<dbReference type="InParanoid" id="E9FXB0"/>
<reference evidence="11 12" key="1">
    <citation type="journal article" date="2011" name="Science">
        <title>The ecoresponsive genome of Daphnia pulex.</title>
        <authorList>
            <person name="Colbourne J.K."/>
            <person name="Pfrender M.E."/>
            <person name="Gilbert D."/>
            <person name="Thomas W.K."/>
            <person name="Tucker A."/>
            <person name="Oakley T.H."/>
            <person name="Tokishita S."/>
            <person name="Aerts A."/>
            <person name="Arnold G.J."/>
            <person name="Basu M.K."/>
            <person name="Bauer D.J."/>
            <person name="Caceres C.E."/>
            <person name="Carmel L."/>
            <person name="Casola C."/>
            <person name="Choi J.H."/>
            <person name="Detter J.C."/>
            <person name="Dong Q."/>
            <person name="Dusheyko S."/>
            <person name="Eads B.D."/>
            <person name="Frohlich T."/>
            <person name="Geiler-Samerotte K.A."/>
            <person name="Gerlach D."/>
            <person name="Hatcher P."/>
            <person name="Jogdeo S."/>
            <person name="Krijgsveld J."/>
            <person name="Kriventseva E.V."/>
            <person name="Kultz D."/>
            <person name="Laforsch C."/>
            <person name="Lindquist E."/>
            <person name="Lopez J."/>
            <person name="Manak J.R."/>
            <person name="Muller J."/>
            <person name="Pangilinan J."/>
            <person name="Patwardhan R.P."/>
            <person name="Pitluck S."/>
            <person name="Pritham E.J."/>
            <person name="Rechtsteiner A."/>
            <person name="Rho M."/>
            <person name="Rogozin I.B."/>
            <person name="Sakarya O."/>
            <person name="Salamov A."/>
            <person name="Schaack S."/>
            <person name="Shapiro H."/>
            <person name="Shiga Y."/>
            <person name="Skalitzky C."/>
            <person name="Smith Z."/>
            <person name="Souvorov A."/>
            <person name="Sung W."/>
            <person name="Tang Z."/>
            <person name="Tsuchiya D."/>
            <person name="Tu H."/>
            <person name="Vos H."/>
            <person name="Wang M."/>
            <person name="Wolf Y.I."/>
            <person name="Yamagata H."/>
            <person name="Yamada T."/>
            <person name="Ye Y."/>
            <person name="Shaw J.R."/>
            <person name="Andrews J."/>
            <person name="Crease T.J."/>
            <person name="Tang H."/>
            <person name="Lucas S.M."/>
            <person name="Robertson H.M."/>
            <person name="Bork P."/>
            <person name="Koonin E.V."/>
            <person name="Zdobnov E.M."/>
            <person name="Grigoriev I.V."/>
            <person name="Lynch M."/>
            <person name="Boore J.L."/>
        </authorList>
    </citation>
    <scope>NUCLEOTIDE SEQUENCE [LARGE SCALE GENOMIC DNA]</scope>
</reference>
<keyword evidence="12" id="KW-1185">Reference proteome</keyword>
<dbReference type="GO" id="GO:0008253">
    <property type="term" value="F:5'-nucleotidase activity"/>
    <property type="evidence" value="ECO:0000318"/>
    <property type="project" value="GO_Central"/>
</dbReference>
<dbReference type="PRINTS" id="PR01607">
    <property type="entry name" value="APYRASEFAMLY"/>
</dbReference>
<dbReference type="CDD" id="cd07409">
    <property type="entry name" value="MPP_CD73_N"/>
    <property type="match status" value="1"/>
</dbReference>
<evidence type="ECO:0000259" key="10">
    <source>
        <dbReference type="Pfam" id="PF02872"/>
    </source>
</evidence>
<keyword evidence="4" id="KW-0479">Metal-binding</keyword>
<evidence type="ECO:0000313" key="11">
    <source>
        <dbReference type="EMBL" id="EFX88301.1"/>
    </source>
</evidence>
<proteinExistence type="inferred from homology"/>
<gene>
    <name evidence="11" type="ORF">DAPPUDRAFT_311578</name>
</gene>
<dbReference type="HOGENOM" id="CLU_005854_7_1_1"/>
<dbReference type="GO" id="GO:0006196">
    <property type="term" value="P:AMP catabolic process"/>
    <property type="evidence" value="ECO:0000318"/>
    <property type="project" value="GO_Central"/>
</dbReference>
<dbReference type="InterPro" id="IPR008334">
    <property type="entry name" value="5'-Nucleotdase_C"/>
</dbReference>
<accession>E9FXB0</accession>
<dbReference type="Pfam" id="PF02872">
    <property type="entry name" value="5_nucleotid_C"/>
    <property type="match status" value="1"/>
</dbReference>
<feature type="domain" description="Calcineurin-like phosphoesterase" evidence="9">
    <location>
        <begin position="29"/>
        <end position="244"/>
    </location>
</feature>
<evidence type="ECO:0000256" key="2">
    <source>
        <dbReference type="ARBA" id="ARBA00006654"/>
    </source>
</evidence>
<evidence type="ECO:0000256" key="7">
    <source>
        <dbReference type="ARBA" id="ARBA00022801"/>
    </source>
</evidence>
<evidence type="ECO:0000256" key="4">
    <source>
        <dbReference type="ARBA" id="ARBA00022723"/>
    </source>
</evidence>
<keyword evidence="6 8" id="KW-0547">Nucleotide-binding</keyword>
<protein>
    <recommendedName>
        <fullName evidence="3">5'-nucleotidase</fullName>
        <ecNumber evidence="3">3.1.3.5</ecNumber>
    </recommendedName>
</protein>
<dbReference type="InterPro" id="IPR004843">
    <property type="entry name" value="Calcineurin-like_PHP"/>
</dbReference>
<dbReference type="PANTHER" id="PTHR11575:SF24">
    <property type="entry name" value="5'-NUCLEOTIDASE"/>
    <property type="match status" value="1"/>
</dbReference>
<dbReference type="OMA" id="NYDCDSP"/>
<dbReference type="Gene3D" id="3.90.780.10">
    <property type="entry name" value="5'-Nucleotidase, C-terminal domain"/>
    <property type="match status" value="1"/>
</dbReference>
<sequence>MRTLSTRNAVPLLWLLLFVVHWTSASFNLTILHTNDIHCRFDEANKNAGTCRQQDSEKGNCFGGYARLVHQARQIRNQHPNTIFLNAGDFFQGTIWYSIHKWKAVSHFGNMLNLTAMSLGNHEFDDGVDGLIPFVESANHPVLAANIDSSNEPRLQGKISKSIVVQVGGKSVGIIGYLTTETTYISSAGNVKIFDEVQGVRDEAERLKKSGVNILVAVGHAGYLKDMEIASKVPDIDVVVGGHTNTFLWNGPAPSIEEPQGPYPTMVKQPSGKSVPVVQAFAFGKYLGNLMVTFNDEGEVIATAGLPILMDKSIPQDPSVLQELIPFRKEVEALSEKEVGKTRVFLDGNRLSCRMVECNLGNFLADAYVDLFTKFAGEGQWNKVAIALVNSGGIRASIDERAQNGSITYGDLLAVAPFSNTVDIIKISGETLKNIFEFTVHDYDPKALDPFGGFLQVAGVRVVYDISRSKGDRVTELLARCNNCRIPIYRPVQPEVHLIHFTRKKY</sequence>
<evidence type="ECO:0000256" key="5">
    <source>
        <dbReference type="ARBA" id="ARBA00022729"/>
    </source>
</evidence>
<keyword evidence="5 8" id="KW-0732">Signal</keyword>